<gene>
    <name evidence="4" type="ORF">GJ700_16970</name>
</gene>
<evidence type="ECO:0000256" key="2">
    <source>
        <dbReference type="SAM" id="MobiDB-lite"/>
    </source>
</evidence>
<dbReference type="GO" id="GO:0003993">
    <property type="term" value="F:acid phosphatase activity"/>
    <property type="evidence" value="ECO:0007669"/>
    <property type="project" value="InterPro"/>
</dbReference>
<dbReference type="PANTHER" id="PTHR22953">
    <property type="entry name" value="ACID PHOSPHATASE RELATED"/>
    <property type="match status" value="1"/>
</dbReference>
<feature type="compositionally biased region" description="Basic residues" evidence="2">
    <location>
        <begin position="1"/>
        <end position="29"/>
    </location>
</feature>
<feature type="domain" description="Calcineurin-like phosphoesterase" evidence="3">
    <location>
        <begin position="82"/>
        <end position="260"/>
    </location>
</feature>
<evidence type="ECO:0000259" key="3">
    <source>
        <dbReference type="Pfam" id="PF00149"/>
    </source>
</evidence>
<comment type="caution">
    <text evidence="4">The sequence shown here is derived from an EMBL/GenBank/DDBJ whole genome shotgun (WGS) entry which is preliminary data.</text>
</comment>
<dbReference type="EMBL" id="WKJJ01000010">
    <property type="protein sequence ID" value="MRV73405.1"/>
    <property type="molecule type" value="Genomic_DNA"/>
</dbReference>
<keyword evidence="1" id="KW-0732">Signal</keyword>
<feature type="region of interest" description="Disordered" evidence="2">
    <location>
        <begin position="327"/>
        <end position="350"/>
    </location>
</feature>
<dbReference type="InterPro" id="IPR029052">
    <property type="entry name" value="Metallo-depent_PP-like"/>
</dbReference>
<dbReference type="PANTHER" id="PTHR22953:SF153">
    <property type="entry name" value="PURPLE ACID PHOSPHATASE"/>
    <property type="match status" value="1"/>
</dbReference>
<organism evidence="4 5">
    <name type="scientific">Pseudoduganella rivuli</name>
    <dbReference type="NCBI Taxonomy" id="2666085"/>
    <lineage>
        <taxon>Bacteria</taxon>
        <taxon>Pseudomonadati</taxon>
        <taxon>Pseudomonadota</taxon>
        <taxon>Betaproteobacteria</taxon>
        <taxon>Burkholderiales</taxon>
        <taxon>Oxalobacteraceae</taxon>
        <taxon>Telluria group</taxon>
        <taxon>Pseudoduganella</taxon>
    </lineage>
</organism>
<dbReference type="InterPro" id="IPR004843">
    <property type="entry name" value="Calcineurin-like_PHP"/>
</dbReference>
<feature type="compositionally biased region" description="Pro residues" evidence="2">
    <location>
        <begin position="329"/>
        <end position="340"/>
    </location>
</feature>
<dbReference type="AlphaFoldDB" id="A0A7X2IP18"/>
<name>A0A7X2IP18_9BURK</name>
<protein>
    <submittedName>
        <fullName evidence="4">Alkaline phosphatase</fullName>
    </submittedName>
</protein>
<dbReference type="Proteomes" id="UP000446768">
    <property type="component" value="Unassembled WGS sequence"/>
</dbReference>
<evidence type="ECO:0000256" key="1">
    <source>
        <dbReference type="ARBA" id="ARBA00022729"/>
    </source>
</evidence>
<keyword evidence="5" id="KW-1185">Reference proteome</keyword>
<reference evidence="4 5" key="1">
    <citation type="submission" date="2019-11" db="EMBL/GenBank/DDBJ databases">
        <title>Novel species isolated from a subtropical stream in China.</title>
        <authorList>
            <person name="Lu H."/>
        </authorList>
    </citation>
    <scope>NUCLEOTIDE SEQUENCE [LARGE SCALE GENOMIC DNA]</scope>
    <source>
        <strain evidence="4 5">FT92W</strain>
    </source>
</reference>
<evidence type="ECO:0000313" key="5">
    <source>
        <dbReference type="Proteomes" id="UP000446768"/>
    </source>
</evidence>
<evidence type="ECO:0000313" key="4">
    <source>
        <dbReference type="EMBL" id="MRV73405.1"/>
    </source>
</evidence>
<dbReference type="Gene3D" id="3.60.21.10">
    <property type="match status" value="1"/>
</dbReference>
<accession>A0A7X2IP18</accession>
<dbReference type="Pfam" id="PF00149">
    <property type="entry name" value="Metallophos"/>
    <property type="match status" value="1"/>
</dbReference>
<feature type="region of interest" description="Disordered" evidence="2">
    <location>
        <begin position="1"/>
        <end position="30"/>
    </location>
</feature>
<proteinExistence type="predicted"/>
<sequence>MVWLVGRRRGADRTQGVRRRPPGRARTGGRARAAGFVAQAGVTARLWPARWGWLAALWCAAWPARAVVHDEGPVRATVFAAGDIADCRYSRPPYSGAARTAALINAGPADATVLSLGDHVYPVATPAALRGCYDATWGAFRERTRPVPGNHDFAGGRADAYYQYFGAQAGPPRRGYYSFELGGWRLYALNSHLKGAEHAVQLQWLKEELAQHPARCTLAYWHVPLHSSGGHAADTHMRDAWRLLQAAGAELVLSGHDHDYERFEPMDADGRIDLPRGLRQFVIGTGGAYLTPFLWPQTGSAMRLNASHGVLKLELLDGGYRWQFLPADPDGPAPDYPGPPQQDSGSARCH</sequence>
<dbReference type="InterPro" id="IPR039331">
    <property type="entry name" value="PAPs-like"/>
</dbReference>
<dbReference type="SUPFAM" id="SSF56300">
    <property type="entry name" value="Metallo-dependent phosphatases"/>
    <property type="match status" value="1"/>
</dbReference>